<evidence type="ECO:0000256" key="1">
    <source>
        <dbReference type="ARBA" id="ARBA00004761"/>
    </source>
</evidence>
<gene>
    <name evidence="6" type="ORF">AB5L97_03125</name>
</gene>
<reference evidence="6" key="1">
    <citation type="submission" date="2024-07" db="EMBL/GenBank/DDBJ databases">
        <authorList>
            <person name="fu j."/>
        </authorList>
    </citation>
    <scope>NUCLEOTIDE SEQUENCE</scope>
    <source>
        <strain evidence="6">P10A9</strain>
    </source>
</reference>
<name>A0AB39L773_9MICC</name>
<dbReference type="PANTHER" id="PTHR30246:SF1">
    <property type="entry name" value="2-DEHYDRO-3-DEOXY-6-PHOSPHOGALACTONATE ALDOLASE-RELATED"/>
    <property type="match status" value="1"/>
</dbReference>
<sequence length="205" mass="21424">MTDEWFTGGFFDVPVIAVLRGLDPGATVAYAERAWAAGVEHVEVPIQTPEAVRALEAAAHEAASWGKYVGAGTVTTVEQLEAAARVGVSFTVSPGLSEAIVRESARRGIPHLPGVATASEIMAARQLGLTWLKAFPASELGPRWVKAMLGPFPEAKFVATGGMTPQNASQMFEAGARVVGLSTAFASAQGMAEAAELIVRANQPH</sequence>
<comment type="subunit">
    <text evidence="3">Homotrimer.</text>
</comment>
<protein>
    <submittedName>
        <fullName evidence="6">Bifunctional 4-hydroxy-2-oxoglutarate aldolase/2-dehydro-3-deoxy-phosphogluconate aldolase</fullName>
    </submittedName>
</protein>
<dbReference type="InterPro" id="IPR000887">
    <property type="entry name" value="Aldlse_KDPG_KHG"/>
</dbReference>
<dbReference type="Pfam" id="PF01081">
    <property type="entry name" value="Aldolase"/>
    <property type="match status" value="1"/>
</dbReference>
<evidence type="ECO:0000256" key="2">
    <source>
        <dbReference type="ARBA" id="ARBA00006906"/>
    </source>
</evidence>
<dbReference type="GO" id="GO:0016829">
    <property type="term" value="F:lyase activity"/>
    <property type="evidence" value="ECO:0007669"/>
    <property type="project" value="UniProtKB-KW"/>
</dbReference>
<dbReference type="PANTHER" id="PTHR30246">
    <property type="entry name" value="2-KETO-3-DEOXY-6-PHOSPHOGLUCONATE ALDOLASE"/>
    <property type="match status" value="1"/>
</dbReference>
<dbReference type="KEGG" id="spue:AB5L97_03125"/>
<comment type="similarity">
    <text evidence="2">Belongs to the KHG/KDPG aldolase family.</text>
</comment>
<evidence type="ECO:0000256" key="4">
    <source>
        <dbReference type="ARBA" id="ARBA00023239"/>
    </source>
</evidence>
<dbReference type="RefSeq" id="WP_369046422.1">
    <property type="nucleotide sequence ID" value="NZ_CP163302.1"/>
</dbReference>
<evidence type="ECO:0000256" key="5">
    <source>
        <dbReference type="ARBA" id="ARBA00023277"/>
    </source>
</evidence>
<dbReference type="EMBL" id="CP163302">
    <property type="protein sequence ID" value="XDP46029.1"/>
    <property type="molecule type" value="Genomic_DNA"/>
</dbReference>
<keyword evidence="4" id="KW-0456">Lyase</keyword>
<dbReference type="AlphaFoldDB" id="A0AB39L773"/>
<evidence type="ECO:0000256" key="3">
    <source>
        <dbReference type="ARBA" id="ARBA00011233"/>
    </source>
</evidence>
<dbReference type="Gene3D" id="3.20.20.70">
    <property type="entry name" value="Aldolase class I"/>
    <property type="match status" value="1"/>
</dbReference>
<dbReference type="SUPFAM" id="SSF51569">
    <property type="entry name" value="Aldolase"/>
    <property type="match status" value="1"/>
</dbReference>
<dbReference type="InterPro" id="IPR013785">
    <property type="entry name" value="Aldolase_TIM"/>
</dbReference>
<organism evidence="6">
    <name type="scientific">Sinomonas puerhi</name>
    <dbReference type="NCBI Taxonomy" id="3238584"/>
    <lineage>
        <taxon>Bacteria</taxon>
        <taxon>Bacillati</taxon>
        <taxon>Actinomycetota</taxon>
        <taxon>Actinomycetes</taxon>
        <taxon>Micrococcales</taxon>
        <taxon>Micrococcaceae</taxon>
        <taxon>Sinomonas</taxon>
    </lineage>
</organism>
<comment type="pathway">
    <text evidence="1">Carbohydrate acid metabolism.</text>
</comment>
<evidence type="ECO:0000313" key="6">
    <source>
        <dbReference type="EMBL" id="XDP46029.1"/>
    </source>
</evidence>
<proteinExistence type="inferred from homology"/>
<keyword evidence="5" id="KW-0119">Carbohydrate metabolism</keyword>
<accession>A0AB39L773</accession>
<dbReference type="CDD" id="cd00452">
    <property type="entry name" value="KDPG_aldolase"/>
    <property type="match status" value="1"/>
</dbReference>